<keyword evidence="3" id="KW-1185">Reference proteome</keyword>
<proteinExistence type="predicted"/>
<dbReference type="SUPFAM" id="SSF54495">
    <property type="entry name" value="UBC-like"/>
    <property type="match status" value="1"/>
</dbReference>
<feature type="domain" description="UBC core" evidence="1">
    <location>
        <begin position="4"/>
        <end position="149"/>
    </location>
</feature>
<dbReference type="EMBL" id="CABIJS010000510">
    <property type="protein sequence ID" value="VUZ52630.1"/>
    <property type="molecule type" value="Genomic_DNA"/>
</dbReference>
<dbReference type="Gene3D" id="3.10.110.10">
    <property type="entry name" value="Ubiquitin Conjugating Enzyme"/>
    <property type="match status" value="1"/>
</dbReference>
<protein>
    <recommendedName>
        <fullName evidence="1">UBC core domain-containing protein</fullName>
    </recommendedName>
</protein>
<evidence type="ECO:0000259" key="1">
    <source>
        <dbReference type="PROSITE" id="PS50127"/>
    </source>
</evidence>
<dbReference type="InterPro" id="IPR016135">
    <property type="entry name" value="UBQ-conjugating_enzyme/RWD"/>
</dbReference>
<dbReference type="PANTHER" id="PTHR24068">
    <property type="entry name" value="UBIQUITIN-CONJUGATING ENZYME E2"/>
    <property type="match status" value="1"/>
</dbReference>
<reference evidence="2 3" key="1">
    <citation type="submission" date="2019-07" db="EMBL/GenBank/DDBJ databases">
        <authorList>
            <person name="Jastrzebski P J."/>
            <person name="Paukszto L."/>
            <person name="Jastrzebski P J."/>
        </authorList>
    </citation>
    <scope>NUCLEOTIDE SEQUENCE [LARGE SCALE GENOMIC DNA]</scope>
    <source>
        <strain evidence="2 3">WMS-il1</strain>
    </source>
</reference>
<dbReference type="SMART" id="SM00212">
    <property type="entry name" value="UBCc"/>
    <property type="match status" value="1"/>
</dbReference>
<dbReference type="PROSITE" id="PS50127">
    <property type="entry name" value="UBC_2"/>
    <property type="match status" value="1"/>
</dbReference>
<sequence length="154" mass="18048">MSSITIKRLQNELSTIEKRPLKDMTVELVDSRDLFHWKAAIKGPLNSPYANGYFLLDIQIPQEYPFAPPKVMFVTRIFHPNISSEGNICFRKSDWTSALNITDVLFTILDLLEYPDLDKPGRSQIIHMAKENYQRYYWFAKRFTEKYALKALPL</sequence>
<dbReference type="AlphaFoldDB" id="A0A564YZL8"/>
<dbReference type="Proteomes" id="UP000321570">
    <property type="component" value="Unassembled WGS sequence"/>
</dbReference>
<gene>
    <name evidence="2" type="ORF">WMSIL1_LOCUS11057</name>
</gene>
<organism evidence="2 3">
    <name type="scientific">Hymenolepis diminuta</name>
    <name type="common">Rat tapeworm</name>
    <dbReference type="NCBI Taxonomy" id="6216"/>
    <lineage>
        <taxon>Eukaryota</taxon>
        <taxon>Metazoa</taxon>
        <taxon>Spiralia</taxon>
        <taxon>Lophotrochozoa</taxon>
        <taxon>Platyhelminthes</taxon>
        <taxon>Cestoda</taxon>
        <taxon>Eucestoda</taxon>
        <taxon>Cyclophyllidea</taxon>
        <taxon>Hymenolepididae</taxon>
        <taxon>Hymenolepis</taxon>
    </lineage>
</organism>
<accession>A0A564YZL8</accession>
<dbReference type="InterPro" id="IPR000608">
    <property type="entry name" value="UBC"/>
</dbReference>
<evidence type="ECO:0000313" key="3">
    <source>
        <dbReference type="Proteomes" id="UP000321570"/>
    </source>
</evidence>
<dbReference type="Pfam" id="PF00179">
    <property type="entry name" value="UQ_con"/>
    <property type="match status" value="1"/>
</dbReference>
<evidence type="ECO:0000313" key="2">
    <source>
        <dbReference type="EMBL" id="VUZ52630.1"/>
    </source>
</evidence>
<name>A0A564YZL8_HYMDI</name>